<reference evidence="2" key="1">
    <citation type="submission" date="2020-10" db="EMBL/GenBank/DDBJ databases">
        <authorList>
            <person name="Gilroy R."/>
        </authorList>
    </citation>
    <scope>NUCLEOTIDE SEQUENCE</scope>
    <source>
        <strain evidence="2">CHK123-3438</strain>
    </source>
</reference>
<dbReference type="AlphaFoldDB" id="A0A9D1KFM4"/>
<keyword evidence="1" id="KW-0472">Membrane</keyword>
<evidence type="ECO:0000313" key="3">
    <source>
        <dbReference type="Proteomes" id="UP000886860"/>
    </source>
</evidence>
<dbReference type="Gene3D" id="3.30.420.40">
    <property type="match status" value="2"/>
</dbReference>
<dbReference type="Gene3D" id="3.90.640.10">
    <property type="entry name" value="Actin, Chain A, domain 4"/>
    <property type="match status" value="1"/>
</dbReference>
<keyword evidence="1" id="KW-0812">Transmembrane</keyword>
<dbReference type="Proteomes" id="UP000886860">
    <property type="component" value="Unassembled WGS sequence"/>
</dbReference>
<dbReference type="SUPFAM" id="SSF53067">
    <property type="entry name" value="Actin-like ATPase domain"/>
    <property type="match status" value="1"/>
</dbReference>
<name>A0A9D1KFM4_9FIRM</name>
<gene>
    <name evidence="2" type="ORF">IAB60_11835</name>
</gene>
<keyword evidence="1" id="KW-1133">Transmembrane helix</keyword>
<evidence type="ECO:0000313" key="2">
    <source>
        <dbReference type="EMBL" id="HIT42763.1"/>
    </source>
</evidence>
<feature type="transmembrane region" description="Helical" evidence="1">
    <location>
        <begin position="585"/>
        <end position="618"/>
    </location>
</feature>
<proteinExistence type="predicted"/>
<evidence type="ECO:0000256" key="1">
    <source>
        <dbReference type="SAM" id="Phobius"/>
    </source>
</evidence>
<sequence length="686" mass="76547">MERKTIGIDLGHCETAMAFPRQPDANDSRYEVRRLVGEKKDQVVATQLILTNEQMKKLSGHKRPEYSLLSGLGEIRIGNKLPAYVPDGEKFCYFKVPPKYFDRPYGNTECAKECGITHGMLMACFAFALVRNIFLYNVGDLSENDRKETDLLIGCPTTRDWTSQEAQTEYGALIKKATNVHAVRIVPESRAAMFSSVENEKIKVSALKGAVVFDFGSSTADCTYMLLGRKMIEFSWGLGASEIERQMTMAAYQKAVETNGAFHAAMTSIADVEDELRTAKESYFDHRFPPKGHPIICSFEREEDGMTVDQMIRIDDPFMKQVTAERPIHVLCDSKNTVSGSWEELCLAFFREARERISQASYTFVDASGKKQTKQCEIDTIVLTGGASRMEFIAELCREAFPEAKIQKEDNPSHTVSNGLGWVAVSDANLESCRNEARKLIDSRKSCSITALKENLESKIFDLICQTAEKCTQEWADAPGDNLSLQDLQKKITAEMNRAETKNKINAACAQIITEWKKELSSAMEEAVNGQVGRLYSEKVARGLMIPTDVWETLQAGNMKLDQMDVSNILKGIDVSSIARQIAQWAIIAAASGVGAIFGPVGATIGFLAGLVAAAFIGDDKMEEKRPRKKRQNAAATVKKKIRESKAQLMQEFQKDFSRFESEYSKHVDQSLTAAFEIVSLKRFSM</sequence>
<dbReference type="EMBL" id="DVKS01000195">
    <property type="protein sequence ID" value="HIT42763.1"/>
    <property type="molecule type" value="Genomic_DNA"/>
</dbReference>
<organism evidence="2 3">
    <name type="scientific">Candidatus Caccovicinus merdipullorum</name>
    <dbReference type="NCBI Taxonomy" id="2840724"/>
    <lineage>
        <taxon>Bacteria</taxon>
        <taxon>Bacillati</taxon>
        <taxon>Bacillota</taxon>
        <taxon>Clostridia</taxon>
        <taxon>Eubacteriales</taxon>
        <taxon>Candidatus Caccovicinus</taxon>
    </lineage>
</organism>
<protein>
    <submittedName>
        <fullName evidence="2">Uncharacterized protein</fullName>
    </submittedName>
</protein>
<dbReference type="CDD" id="cd10170">
    <property type="entry name" value="ASKHA_NBD_HSP70"/>
    <property type="match status" value="1"/>
</dbReference>
<dbReference type="InterPro" id="IPR043129">
    <property type="entry name" value="ATPase_NBD"/>
</dbReference>
<accession>A0A9D1KFM4</accession>
<reference evidence="2" key="2">
    <citation type="journal article" date="2021" name="PeerJ">
        <title>Extensive microbial diversity within the chicken gut microbiome revealed by metagenomics and culture.</title>
        <authorList>
            <person name="Gilroy R."/>
            <person name="Ravi A."/>
            <person name="Getino M."/>
            <person name="Pursley I."/>
            <person name="Horton D.L."/>
            <person name="Alikhan N.F."/>
            <person name="Baker D."/>
            <person name="Gharbi K."/>
            <person name="Hall N."/>
            <person name="Watson M."/>
            <person name="Adriaenssens E.M."/>
            <person name="Foster-Nyarko E."/>
            <person name="Jarju S."/>
            <person name="Secka A."/>
            <person name="Antonio M."/>
            <person name="Oren A."/>
            <person name="Chaudhuri R.R."/>
            <person name="La Ragione R."/>
            <person name="Hildebrand F."/>
            <person name="Pallen M.J."/>
        </authorList>
    </citation>
    <scope>NUCLEOTIDE SEQUENCE</scope>
    <source>
        <strain evidence="2">CHK123-3438</strain>
    </source>
</reference>
<comment type="caution">
    <text evidence="2">The sequence shown here is derived from an EMBL/GenBank/DDBJ whole genome shotgun (WGS) entry which is preliminary data.</text>
</comment>